<dbReference type="EMBL" id="UIDG01000003">
    <property type="protein sequence ID" value="SUS03557.1"/>
    <property type="molecule type" value="Genomic_DNA"/>
</dbReference>
<organism evidence="1">
    <name type="scientific">metagenome</name>
    <dbReference type="NCBI Taxonomy" id="256318"/>
    <lineage>
        <taxon>unclassified sequences</taxon>
        <taxon>metagenomes</taxon>
    </lineage>
</organism>
<reference evidence="1" key="1">
    <citation type="submission" date="2018-07" db="EMBL/GenBank/DDBJ databases">
        <authorList>
            <person name="Quirk P.G."/>
            <person name="Krulwich T.A."/>
        </authorList>
    </citation>
    <scope>NUCLEOTIDE SEQUENCE</scope>
</reference>
<name>A0A380T8V1_9ZZZZ</name>
<sequence>MARMNLVGRRSLAVGMGAVLATVLLVLSLPRTLAALVTIPSALVLERLQHQQPVTFADLETVAAAQARGLMFVKDGRLSTDLGLAHLLMAERLPADEPRVGNDLALAVQALTDGLVVAPGNPYAWARLSYAEARKRGWSPLALSALRLALLTASYEPRLLWSRLRLSLLAWPHMPPEDREIVYQQIRIGWEENRVEMAQLANDLDRVNVVRAALLRDSESAAEFEKMVRPQAR</sequence>
<protein>
    <submittedName>
        <fullName evidence="1">Uncharacterized protein</fullName>
    </submittedName>
</protein>
<accession>A0A380T8V1</accession>
<dbReference type="AlphaFoldDB" id="A0A380T8V1"/>
<evidence type="ECO:0000313" key="1">
    <source>
        <dbReference type="EMBL" id="SUS03557.1"/>
    </source>
</evidence>
<proteinExistence type="predicted"/>
<gene>
    <name evidence="1" type="ORF">DF3PB_1000004</name>
</gene>